<feature type="coiled-coil region" evidence="1">
    <location>
        <begin position="211"/>
        <end position="238"/>
    </location>
</feature>
<evidence type="ECO:0008006" key="4">
    <source>
        <dbReference type="Google" id="ProtNLM"/>
    </source>
</evidence>
<dbReference type="Proteomes" id="UP000602260">
    <property type="component" value="Unassembled WGS sequence"/>
</dbReference>
<accession>A0A8J6MAM9</accession>
<evidence type="ECO:0000256" key="1">
    <source>
        <dbReference type="SAM" id="Coils"/>
    </source>
</evidence>
<name>A0A8J6MAM9_9FIRM</name>
<evidence type="ECO:0000313" key="3">
    <source>
        <dbReference type="Proteomes" id="UP000602260"/>
    </source>
</evidence>
<keyword evidence="3" id="KW-1185">Reference proteome</keyword>
<comment type="caution">
    <text evidence="2">The sequence shown here is derived from an EMBL/GenBank/DDBJ whole genome shotgun (WGS) entry which is preliminary data.</text>
</comment>
<sequence length="346" mass="36230">MPLPLILGGVATIAGAVGLGSAVHGGAKMKEANDTMKLADKRHKENIAKFEKQNQETTEAMDRLGEMELVILDSFKKFSDIFERIQNRPEFKGYNKENVDIPAYNGEELKKVSVGAGVLLGGLGGAAVGTAGGFAAAGATTAAVMALGTASTGTAIASLSGVAATNATLAALGGGAIAAGGGGMALGTTILGATTLGVGLLVGGIIFNVTGSKLSDKADEAYRQMEKAEREINKICRYLKKLYDTEAAFEKALKTLDRLYLRHLSKLGDLVVVSGKTDWNEFTDAEKKMTENTVMLVGLLYSMCKVQLVRQTGSTAETNVVNEQEVNQAINNAESFLEDSGLVTLV</sequence>
<gene>
    <name evidence="2" type="ORF">H8S55_07665</name>
</gene>
<dbReference type="AlphaFoldDB" id="A0A8J6MAM9"/>
<keyword evidence="1" id="KW-0175">Coiled coil</keyword>
<evidence type="ECO:0000313" key="2">
    <source>
        <dbReference type="EMBL" id="MBC5717195.1"/>
    </source>
</evidence>
<dbReference type="RefSeq" id="WP_186878482.1">
    <property type="nucleotide sequence ID" value="NZ_JACOPN010000004.1"/>
</dbReference>
<dbReference type="EMBL" id="JACOPN010000004">
    <property type="protein sequence ID" value="MBC5717195.1"/>
    <property type="molecule type" value="Genomic_DNA"/>
</dbReference>
<proteinExistence type="predicted"/>
<reference evidence="2" key="1">
    <citation type="submission" date="2020-08" db="EMBL/GenBank/DDBJ databases">
        <title>Genome public.</title>
        <authorList>
            <person name="Liu C."/>
            <person name="Sun Q."/>
        </authorList>
    </citation>
    <scope>NUCLEOTIDE SEQUENCE</scope>
    <source>
        <strain evidence="2">BX5</strain>
    </source>
</reference>
<organism evidence="2 3">
    <name type="scientific">Flintibacter faecis</name>
    <dbReference type="NCBI Taxonomy" id="2763047"/>
    <lineage>
        <taxon>Bacteria</taxon>
        <taxon>Bacillati</taxon>
        <taxon>Bacillota</taxon>
        <taxon>Clostridia</taxon>
        <taxon>Eubacteriales</taxon>
        <taxon>Flintibacter</taxon>
    </lineage>
</organism>
<protein>
    <recommendedName>
        <fullName evidence="4">Sortase</fullName>
    </recommendedName>
</protein>